<organism evidence="2 3">
    <name type="scientific">Methylocystis echinoides</name>
    <dbReference type="NCBI Taxonomy" id="29468"/>
    <lineage>
        <taxon>Bacteria</taxon>
        <taxon>Pseudomonadati</taxon>
        <taxon>Pseudomonadota</taxon>
        <taxon>Alphaproteobacteria</taxon>
        <taxon>Hyphomicrobiales</taxon>
        <taxon>Methylocystaceae</taxon>
        <taxon>Methylocystis</taxon>
    </lineage>
</organism>
<name>A0A9W6GRA6_9HYPH</name>
<dbReference type="EMBL" id="BSEC01000001">
    <property type="protein sequence ID" value="GLI91618.1"/>
    <property type="molecule type" value="Genomic_DNA"/>
</dbReference>
<evidence type="ECO:0000313" key="3">
    <source>
        <dbReference type="Proteomes" id="UP001144323"/>
    </source>
</evidence>
<sequence>MLRAQEQAMLKLPELNRHIVGLSAIALAIAGVGYAARVTPMNSGAPAAQQLAELLPAEGWNPAAMLREIPPNAFGRAPAAEQEMTPQNAEANSISPDSKNWTAQDWRVAAAAVEKLRSSRPQARNNMSGVVWAPPEEIAQKTARGSMR</sequence>
<proteinExistence type="predicted"/>
<accession>A0A9W6GRA6</accession>
<evidence type="ECO:0000256" key="1">
    <source>
        <dbReference type="SAM" id="MobiDB-lite"/>
    </source>
</evidence>
<gene>
    <name evidence="2" type="ORF">LMG27198_06100</name>
</gene>
<feature type="compositionally biased region" description="Polar residues" evidence="1">
    <location>
        <begin position="84"/>
        <end position="101"/>
    </location>
</feature>
<comment type="caution">
    <text evidence="2">The sequence shown here is derived from an EMBL/GenBank/DDBJ whole genome shotgun (WGS) entry which is preliminary data.</text>
</comment>
<protein>
    <submittedName>
        <fullName evidence="2">Uncharacterized protein</fullName>
    </submittedName>
</protein>
<dbReference type="Proteomes" id="UP001144323">
    <property type="component" value="Unassembled WGS sequence"/>
</dbReference>
<dbReference type="AlphaFoldDB" id="A0A9W6GRA6"/>
<feature type="region of interest" description="Disordered" evidence="1">
    <location>
        <begin position="72"/>
        <end position="101"/>
    </location>
</feature>
<keyword evidence="3" id="KW-1185">Reference proteome</keyword>
<evidence type="ECO:0000313" key="2">
    <source>
        <dbReference type="EMBL" id="GLI91618.1"/>
    </source>
</evidence>
<reference evidence="2" key="1">
    <citation type="journal article" date="2023" name="Int. J. Syst. Evol. Microbiol.">
        <title>Methylocystis iwaonis sp. nov., a type II methane-oxidizing bacterium from surface soil of a rice paddy field in Japan, and emended description of the genus Methylocystis (ex Whittenbury et al. 1970) Bowman et al. 1993.</title>
        <authorList>
            <person name="Kaise H."/>
            <person name="Sawadogo J.B."/>
            <person name="Alam M.S."/>
            <person name="Ueno C."/>
            <person name="Dianou D."/>
            <person name="Shinjo R."/>
            <person name="Asakawa S."/>
        </authorList>
    </citation>
    <scope>NUCLEOTIDE SEQUENCE</scope>
    <source>
        <strain evidence="2">LMG27198</strain>
    </source>
</reference>